<proteinExistence type="predicted"/>
<evidence type="ECO:0000313" key="2">
    <source>
        <dbReference type="EMBL" id="OUE07633.1"/>
    </source>
</evidence>
<evidence type="ECO:0000313" key="3">
    <source>
        <dbReference type="Proteomes" id="UP000195106"/>
    </source>
</evidence>
<name>A0A251XQT9_9MICO</name>
<accession>A0A251XQT9</accession>
<keyword evidence="1" id="KW-0732">Signal</keyword>
<dbReference type="PROSITE" id="PS51318">
    <property type="entry name" value="TAT"/>
    <property type="match status" value="1"/>
</dbReference>
<reference evidence="2 3" key="1">
    <citation type="submission" date="2016-08" db="EMBL/GenBank/DDBJ databases">
        <title>Genome sequence of Clavibacter michiganensis spp. strain CASJ009.</title>
        <authorList>
            <person name="Thapa S.P."/>
            <person name="Coaker G."/>
        </authorList>
    </citation>
    <scope>NUCLEOTIDE SEQUENCE [LARGE SCALE GENOMIC DNA]</scope>
    <source>
        <strain evidence="2">CASJ009</strain>
    </source>
</reference>
<comment type="caution">
    <text evidence="2">The sequence shown here is derived from an EMBL/GenBank/DDBJ whole genome shotgun (WGS) entry which is preliminary data.</text>
</comment>
<evidence type="ECO:0000256" key="1">
    <source>
        <dbReference type="SAM" id="SignalP"/>
    </source>
</evidence>
<dbReference type="Proteomes" id="UP000195106">
    <property type="component" value="Unassembled WGS sequence"/>
</dbReference>
<protein>
    <recommendedName>
        <fullName evidence="4">Integral membrane protein</fullName>
    </recommendedName>
</protein>
<evidence type="ECO:0008006" key="4">
    <source>
        <dbReference type="Google" id="ProtNLM"/>
    </source>
</evidence>
<sequence>MLHLPSPSRVFFRRPAGDSPRRRLALVAAAALTAVTCVTAAAGPAAAAVPRHDAPVVVSAPVAPTAETSSSRAPSADVGPGSGSAALSVGAAVRAGAGRPAAAVAMREGIMGWNSHGPWLDISYALQKVIIAVTSATATMQICRIGGEEGAAMCALGAIFFTGVFELLKSHRICPAGESFRLYYVSHHPSYCHR</sequence>
<dbReference type="InterPro" id="IPR006311">
    <property type="entry name" value="TAT_signal"/>
</dbReference>
<feature type="signal peptide" evidence="1">
    <location>
        <begin position="1"/>
        <end position="47"/>
    </location>
</feature>
<organism evidence="2 3">
    <name type="scientific">Clavibacter michiganensis</name>
    <dbReference type="NCBI Taxonomy" id="28447"/>
    <lineage>
        <taxon>Bacteria</taxon>
        <taxon>Bacillati</taxon>
        <taxon>Actinomycetota</taxon>
        <taxon>Actinomycetes</taxon>
        <taxon>Micrococcales</taxon>
        <taxon>Microbacteriaceae</taxon>
        <taxon>Clavibacter</taxon>
    </lineage>
</organism>
<dbReference type="EMBL" id="MDHJ01000001">
    <property type="protein sequence ID" value="OUE07633.1"/>
    <property type="molecule type" value="Genomic_DNA"/>
</dbReference>
<gene>
    <name evidence="2" type="ORF">CMsap09_01695</name>
</gene>
<dbReference type="AlphaFoldDB" id="A0A251XQT9"/>
<feature type="chain" id="PRO_5012242279" description="Integral membrane protein" evidence="1">
    <location>
        <begin position="48"/>
        <end position="194"/>
    </location>
</feature>